<organism evidence="2 3">
    <name type="scientific">Tothia fuscella</name>
    <dbReference type="NCBI Taxonomy" id="1048955"/>
    <lineage>
        <taxon>Eukaryota</taxon>
        <taxon>Fungi</taxon>
        <taxon>Dikarya</taxon>
        <taxon>Ascomycota</taxon>
        <taxon>Pezizomycotina</taxon>
        <taxon>Dothideomycetes</taxon>
        <taxon>Pleosporomycetidae</taxon>
        <taxon>Venturiales</taxon>
        <taxon>Cylindrosympodiaceae</taxon>
        <taxon>Tothia</taxon>
    </lineage>
</organism>
<evidence type="ECO:0000256" key="1">
    <source>
        <dbReference type="SAM" id="Phobius"/>
    </source>
</evidence>
<feature type="transmembrane region" description="Helical" evidence="1">
    <location>
        <begin position="220"/>
        <end position="241"/>
    </location>
</feature>
<comment type="caution">
    <text evidence="2">The sequence shown here is derived from an EMBL/GenBank/DDBJ whole genome shotgun (WGS) entry which is preliminary data.</text>
</comment>
<keyword evidence="3" id="KW-1185">Reference proteome</keyword>
<proteinExistence type="predicted"/>
<reference evidence="2" key="1">
    <citation type="journal article" date="2020" name="Stud. Mycol.">
        <title>101 Dothideomycetes genomes: a test case for predicting lifestyles and emergence of pathogens.</title>
        <authorList>
            <person name="Haridas S."/>
            <person name="Albert R."/>
            <person name="Binder M."/>
            <person name="Bloem J."/>
            <person name="Labutti K."/>
            <person name="Salamov A."/>
            <person name="Andreopoulos B."/>
            <person name="Baker S."/>
            <person name="Barry K."/>
            <person name="Bills G."/>
            <person name="Bluhm B."/>
            <person name="Cannon C."/>
            <person name="Castanera R."/>
            <person name="Culley D."/>
            <person name="Daum C."/>
            <person name="Ezra D."/>
            <person name="Gonzalez J."/>
            <person name="Henrissat B."/>
            <person name="Kuo A."/>
            <person name="Liang C."/>
            <person name="Lipzen A."/>
            <person name="Lutzoni F."/>
            <person name="Magnuson J."/>
            <person name="Mondo S."/>
            <person name="Nolan M."/>
            <person name="Ohm R."/>
            <person name="Pangilinan J."/>
            <person name="Park H.-J."/>
            <person name="Ramirez L."/>
            <person name="Alfaro M."/>
            <person name="Sun H."/>
            <person name="Tritt A."/>
            <person name="Yoshinaga Y."/>
            <person name="Zwiers L.-H."/>
            <person name="Turgeon B."/>
            <person name="Goodwin S."/>
            <person name="Spatafora J."/>
            <person name="Crous P."/>
            <person name="Grigoriev I."/>
        </authorList>
    </citation>
    <scope>NUCLEOTIDE SEQUENCE</scope>
    <source>
        <strain evidence="2">CBS 130266</strain>
    </source>
</reference>
<feature type="transmembrane region" description="Helical" evidence="1">
    <location>
        <begin position="316"/>
        <end position="335"/>
    </location>
</feature>
<sequence length="377" mass="41257">MAKGDNDDGFAFNLFTDIAPLLALFGDQFAKQFMSEAISWVDHVIFAMVPLGILTAIVGAIRVSGPTWARALIGRSRETRAAAEIELMSSTSQEVCELWNGLAMVRTIGQPKIAQIIYLPAHKDSPTFGLYTLETAYREGLIKYSRDSNTYLVDPFPLDPDVAPNIQLNLSKDTRQDGQLLGAAFFSITLQISLVAFAGVCAYHPRLIKAVGESDWGPAFSMLSVGTLVLVTGMILCSHVIEQSTTEYKWESTTDGGALDATILWLQKGDIVGDQKFGSFLIAAQDCDDILTSTRRKDKWDPAHLSWYNKIAHSHLEILSVVGAVSALLGFILQYEGLRQLSYPGSIAQLVAILIMVGVRALMRRGLAMTRKPSPVL</sequence>
<feature type="transmembrane region" description="Helical" evidence="1">
    <location>
        <begin position="341"/>
        <end position="363"/>
    </location>
</feature>
<evidence type="ECO:0000313" key="2">
    <source>
        <dbReference type="EMBL" id="KAF2421814.1"/>
    </source>
</evidence>
<feature type="non-terminal residue" evidence="2">
    <location>
        <position position="377"/>
    </location>
</feature>
<dbReference type="AlphaFoldDB" id="A0A9P4NHJ8"/>
<evidence type="ECO:0000313" key="3">
    <source>
        <dbReference type="Proteomes" id="UP000800235"/>
    </source>
</evidence>
<gene>
    <name evidence="2" type="ORF">EJ08DRAFT_641261</name>
</gene>
<keyword evidence="1" id="KW-0472">Membrane</keyword>
<feature type="transmembrane region" description="Helical" evidence="1">
    <location>
        <begin position="44"/>
        <end position="65"/>
    </location>
</feature>
<accession>A0A9P4NHJ8</accession>
<feature type="transmembrane region" description="Helical" evidence="1">
    <location>
        <begin position="180"/>
        <end position="200"/>
    </location>
</feature>
<protein>
    <submittedName>
        <fullName evidence="2">Uncharacterized protein</fullName>
    </submittedName>
</protein>
<keyword evidence="1" id="KW-1133">Transmembrane helix</keyword>
<dbReference type="Proteomes" id="UP000800235">
    <property type="component" value="Unassembled WGS sequence"/>
</dbReference>
<name>A0A9P4NHJ8_9PEZI</name>
<dbReference type="OrthoDB" id="194358at2759"/>
<keyword evidence="1" id="KW-0812">Transmembrane</keyword>
<dbReference type="EMBL" id="MU007096">
    <property type="protein sequence ID" value="KAF2421814.1"/>
    <property type="molecule type" value="Genomic_DNA"/>
</dbReference>